<organism evidence="1 2">
    <name type="scientific">Aerosticca soli</name>
    <dbReference type="NCBI Taxonomy" id="2010829"/>
    <lineage>
        <taxon>Bacteria</taxon>
        <taxon>Pseudomonadati</taxon>
        <taxon>Pseudomonadota</taxon>
        <taxon>Gammaproteobacteria</taxon>
        <taxon>Lysobacterales</taxon>
        <taxon>Rhodanobacteraceae</taxon>
        <taxon>Aerosticca</taxon>
    </lineage>
</organism>
<evidence type="ECO:0000313" key="1">
    <source>
        <dbReference type="EMBL" id="BBD80168.1"/>
    </source>
</evidence>
<proteinExistence type="predicted"/>
<sequence>MDEGEGLTTFIETSVRVQVDRRQRRRDFVAKGLAAAETAKRTGRYTDAAQVVARLEGILDQASKRAGNP</sequence>
<evidence type="ECO:0008006" key="3">
    <source>
        <dbReference type="Google" id="ProtNLM"/>
    </source>
</evidence>
<reference evidence="2" key="2">
    <citation type="submission" date="2018-06" db="EMBL/GenBank/DDBJ databases">
        <title>Genome sequence of Rhodanobacteraceae bacterium strain Dysh456.</title>
        <authorList>
            <person name="Fukui M."/>
        </authorList>
    </citation>
    <scope>NUCLEOTIDE SEQUENCE [LARGE SCALE GENOMIC DNA]</scope>
    <source>
        <strain evidence="2">Dysh456</strain>
    </source>
</reference>
<dbReference type="Proteomes" id="UP000270530">
    <property type="component" value="Chromosome"/>
</dbReference>
<reference evidence="2" key="1">
    <citation type="submission" date="2018-04" db="EMBL/GenBank/DDBJ databases">
        <authorList>
            <person name="Watanabe M."/>
            <person name="Kojima H."/>
        </authorList>
    </citation>
    <scope>NUCLEOTIDE SEQUENCE [LARGE SCALE GENOMIC DNA]</scope>
    <source>
        <strain evidence="2">Dysh456</strain>
    </source>
</reference>
<keyword evidence="2" id="KW-1185">Reference proteome</keyword>
<dbReference type="EMBL" id="AP018560">
    <property type="protein sequence ID" value="BBD80168.1"/>
    <property type="molecule type" value="Genomic_DNA"/>
</dbReference>
<name>A0A2Z6E6N0_9GAMM</name>
<accession>A0A2Z6E6N0</accession>
<evidence type="ECO:0000313" key="2">
    <source>
        <dbReference type="Proteomes" id="UP000270530"/>
    </source>
</evidence>
<gene>
    <name evidence="1" type="ORF">ALSL_1511</name>
</gene>
<dbReference type="AlphaFoldDB" id="A0A2Z6E6N0"/>
<protein>
    <recommendedName>
        <fullName evidence="3">Prevent-host-death protein</fullName>
    </recommendedName>
</protein>
<dbReference type="KEGG" id="rbd:ALSL_1511"/>